<dbReference type="SMART" id="SM00382">
    <property type="entry name" value="AAA"/>
    <property type="match status" value="1"/>
</dbReference>
<dbReference type="SUPFAM" id="SSF52540">
    <property type="entry name" value="P-loop containing nucleoside triphosphate hydrolases"/>
    <property type="match status" value="1"/>
</dbReference>
<dbReference type="InterPro" id="IPR003439">
    <property type="entry name" value="ABC_transporter-like_ATP-bd"/>
</dbReference>
<dbReference type="GO" id="GO:0005524">
    <property type="term" value="F:ATP binding"/>
    <property type="evidence" value="ECO:0007669"/>
    <property type="project" value="UniProtKB-KW"/>
</dbReference>
<dbReference type="Pfam" id="PF00005">
    <property type="entry name" value="ABC_tran"/>
    <property type="match status" value="1"/>
</dbReference>
<proteinExistence type="predicted"/>
<sequence>MIDIQGVSKSYQRKTALNNATMKLEQGKIVGLLGPNGSGKTTLLRILVSELRADSGSVSIDGEKLSPALKAHISGLTTSDFMPAGMTIQEAADTYESFFNDFDMERFHQLLKEVDLSPDMKIGSLSKGMKSKYALALAISRKAKLIVLDEPLDGVDPVAREEILRLISSGFSQDSTLLVTSHLINELERLLDEVYFIRDGEIRYIGDVETIRAEKKMSLDELYREVYRR</sequence>
<dbReference type="PROSITE" id="PS00211">
    <property type="entry name" value="ABC_TRANSPORTER_1"/>
    <property type="match status" value="1"/>
</dbReference>
<name>A0A9D2WM26_9FIRM</name>
<keyword evidence="2 4" id="KW-0067">ATP-binding</keyword>
<dbReference type="PANTHER" id="PTHR43158">
    <property type="entry name" value="SKFA PEPTIDE EXPORT ATP-BINDING PROTEIN SKFE"/>
    <property type="match status" value="1"/>
</dbReference>
<dbReference type="EMBL" id="LSRS01000011">
    <property type="protein sequence ID" value="KAF1083754.1"/>
    <property type="molecule type" value="Genomic_DNA"/>
</dbReference>
<evidence type="ECO:0000313" key="5">
    <source>
        <dbReference type="Proteomes" id="UP000798488"/>
    </source>
</evidence>
<dbReference type="InterPro" id="IPR003593">
    <property type="entry name" value="AAA+_ATPase"/>
</dbReference>
<evidence type="ECO:0000256" key="1">
    <source>
        <dbReference type="ARBA" id="ARBA00022741"/>
    </source>
</evidence>
<keyword evidence="5" id="KW-1185">Reference proteome</keyword>
<dbReference type="CDD" id="cd03230">
    <property type="entry name" value="ABC_DR_subfamily_A"/>
    <property type="match status" value="1"/>
</dbReference>
<reference evidence="4" key="1">
    <citation type="submission" date="2016-02" db="EMBL/GenBank/DDBJ databases">
        <title>Draft Genome Sequence of Sporotomaculum syntrophicum Strain FB, a Syntrophic Benzoate Degrader.</title>
        <authorList>
            <person name="Nobu M.K."/>
            <person name="Narihiro T."/>
            <person name="Qiu Y.-L."/>
            <person name="Ohashi A."/>
            <person name="Liu W.-T."/>
            <person name="Yuji S."/>
        </authorList>
    </citation>
    <scope>NUCLEOTIDE SEQUENCE</scope>
    <source>
        <strain evidence="4">FB</strain>
    </source>
</reference>
<keyword evidence="1" id="KW-0547">Nucleotide-binding</keyword>
<accession>A0A9D2WM26</accession>
<dbReference type="InterPro" id="IPR027417">
    <property type="entry name" value="P-loop_NTPase"/>
</dbReference>
<evidence type="ECO:0000313" key="4">
    <source>
        <dbReference type="EMBL" id="KAF1083754.1"/>
    </source>
</evidence>
<evidence type="ECO:0000256" key="2">
    <source>
        <dbReference type="ARBA" id="ARBA00022840"/>
    </source>
</evidence>
<organism evidence="4 5">
    <name type="scientific">Sporotomaculum syntrophicum</name>
    <dbReference type="NCBI Taxonomy" id="182264"/>
    <lineage>
        <taxon>Bacteria</taxon>
        <taxon>Bacillati</taxon>
        <taxon>Bacillota</taxon>
        <taxon>Clostridia</taxon>
        <taxon>Eubacteriales</taxon>
        <taxon>Desulfallaceae</taxon>
        <taxon>Sporotomaculum</taxon>
    </lineage>
</organism>
<dbReference type="AlphaFoldDB" id="A0A9D2WM26"/>
<dbReference type="GO" id="GO:0016887">
    <property type="term" value="F:ATP hydrolysis activity"/>
    <property type="evidence" value="ECO:0007669"/>
    <property type="project" value="InterPro"/>
</dbReference>
<evidence type="ECO:0000259" key="3">
    <source>
        <dbReference type="PROSITE" id="PS50893"/>
    </source>
</evidence>
<dbReference type="Gene3D" id="3.40.50.300">
    <property type="entry name" value="P-loop containing nucleotide triphosphate hydrolases"/>
    <property type="match status" value="1"/>
</dbReference>
<dbReference type="OrthoDB" id="9804819at2"/>
<comment type="caution">
    <text evidence="4">The sequence shown here is derived from an EMBL/GenBank/DDBJ whole genome shotgun (WGS) entry which is preliminary data.</text>
</comment>
<dbReference type="RefSeq" id="WP_161823356.1">
    <property type="nucleotide sequence ID" value="NZ_LSRS01000011.1"/>
</dbReference>
<gene>
    <name evidence="4" type="primary">ytrB_3</name>
    <name evidence="4" type="ORF">SPSYN_03103</name>
</gene>
<dbReference type="Proteomes" id="UP000798488">
    <property type="component" value="Unassembled WGS sequence"/>
</dbReference>
<feature type="domain" description="ABC transporter" evidence="3">
    <location>
        <begin position="2"/>
        <end position="224"/>
    </location>
</feature>
<dbReference type="InterPro" id="IPR017871">
    <property type="entry name" value="ABC_transporter-like_CS"/>
</dbReference>
<dbReference type="PROSITE" id="PS50893">
    <property type="entry name" value="ABC_TRANSPORTER_2"/>
    <property type="match status" value="1"/>
</dbReference>
<protein>
    <submittedName>
        <fullName evidence="4">ABC transporter ATP-binding protein YtrB</fullName>
    </submittedName>
</protein>
<dbReference type="PANTHER" id="PTHR43158:SF1">
    <property type="entry name" value="ABC TRANSPORTER, ATP-BINDING PROTEIN"/>
    <property type="match status" value="1"/>
</dbReference>